<gene>
    <name evidence="1" type="ORF">LCGC14_2005160</name>
</gene>
<dbReference type="AlphaFoldDB" id="A0A0F9FPM2"/>
<dbReference type="EMBL" id="LAZR01022865">
    <property type="protein sequence ID" value="KKL80396.1"/>
    <property type="molecule type" value="Genomic_DNA"/>
</dbReference>
<organism evidence="1">
    <name type="scientific">marine sediment metagenome</name>
    <dbReference type="NCBI Taxonomy" id="412755"/>
    <lineage>
        <taxon>unclassified sequences</taxon>
        <taxon>metagenomes</taxon>
        <taxon>ecological metagenomes</taxon>
    </lineage>
</organism>
<sequence>MIILGYKKNLKIFRERKNELSEEEKFKLAHKINGYWKAPIICENCFEEVEGISNNPLLGQFKRLCGKCAKS</sequence>
<accession>A0A0F9FPM2</accession>
<protein>
    <submittedName>
        <fullName evidence="1">Uncharacterized protein</fullName>
    </submittedName>
</protein>
<reference evidence="1" key="1">
    <citation type="journal article" date="2015" name="Nature">
        <title>Complex archaea that bridge the gap between prokaryotes and eukaryotes.</title>
        <authorList>
            <person name="Spang A."/>
            <person name="Saw J.H."/>
            <person name="Jorgensen S.L."/>
            <person name="Zaremba-Niedzwiedzka K."/>
            <person name="Martijn J."/>
            <person name="Lind A.E."/>
            <person name="van Eijk R."/>
            <person name="Schleper C."/>
            <person name="Guy L."/>
            <person name="Ettema T.J."/>
        </authorList>
    </citation>
    <scope>NUCLEOTIDE SEQUENCE</scope>
</reference>
<comment type="caution">
    <text evidence="1">The sequence shown here is derived from an EMBL/GenBank/DDBJ whole genome shotgun (WGS) entry which is preliminary data.</text>
</comment>
<proteinExistence type="predicted"/>
<name>A0A0F9FPM2_9ZZZZ</name>
<evidence type="ECO:0000313" key="1">
    <source>
        <dbReference type="EMBL" id="KKL80396.1"/>
    </source>
</evidence>